<keyword evidence="2" id="KW-1003">Cell membrane</keyword>
<comment type="subcellular location">
    <subcellularLocation>
        <location evidence="1">Cell membrane</location>
        <topology evidence="1">Multi-pass membrane protein</topology>
    </subcellularLocation>
</comment>
<proteinExistence type="predicted"/>
<evidence type="ECO:0000313" key="8">
    <source>
        <dbReference type="Proteomes" id="UP001499852"/>
    </source>
</evidence>
<keyword evidence="3 6" id="KW-0812">Transmembrane</keyword>
<keyword evidence="4 6" id="KW-1133">Transmembrane helix</keyword>
<evidence type="ECO:0000256" key="4">
    <source>
        <dbReference type="ARBA" id="ARBA00022989"/>
    </source>
</evidence>
<keyword evidence="5 6" id="KW-0472">Membrane</keyword>
<reference evidence="8" key="1">
    <citation type="journal article" date="2019" name="Int. J. Syst. Evol. Microbiol.">
        <title>The Global Catalogue of Microorganisms (GCM) 10K type strain sequencing project: providing services to taxonomists for standard genome sequencing and annotation.</title>
        <authorList>
            <consortium name="The Broad Institute Genomics Platform"/>
            <consortium name="The Broad Institute Genome Sequencing Center for Infectious Disease"/>
            <person name="Wu L."/>
            <person name="Ma J."/>
        </authorList>
    </citation>
    <scope>NUCLEOTIDE SEQUENCE [LARGE SCALE GENOMIC DNA]</scope>
    <source>
        <strain evidence="8">JCM 18053</strain>
    </source>
</reference>
<keyword evidence="8" id="KW-1185">Reference proteome</keyword>
<accession>A0ABP9PKX4</accession>
<dbReference type="Pfam" id="PF13440">
    <property type="entry name" value="Polysacc_synt_3"/>
    <property type="match status" value="1"/>
</dbReference>
<dbReference type="PANTHER" id="PTHR30250:SF26">
    <property type="entry name" value="PSMA PROTEIN"/>
    <property type="match status" value="1"/>
</dbReference>
<feature type="transmembrane region" description="Helical" evidence="6">
    <location>
        <begin position="431"/>
        <end position="449"/>
    </location>
</feature>
<evidence type="ECO:0000313" key="7">
    <source>
        <dbReference type="EMBL" id="GAA5147408.1"/>
    </source>
</evidence>
<protein>
    <submittedName>
        <fullName evidence="7">Oligosaccharide flippase family protein</fullName>
    </submittedName>
</protein>
<evidence type="ECO:0000256" key="5">
    <source>
        <dbReference type="ARBA" id="ARBA00023136"/>
    </source>
</evidence>
<feature type="transmembrane region" description="Helical" evidence="6">
    <location>
        <begin position="337"/>
        <end position="355"/>
    </location>
</feature>
<dbReference type="EMBL" id="BAABIA010000010">
    <property type="protein sequence ID" value="GAA5147408.1"/>
    <property type="molecule type" value="Genomic_DNA"/>
</dbReference>
<feature type="transmembrane region" description="Helical" evidence="6">
    <location>
        <begin position="396"/>
        <end position="419"/>
    </location>
</feature>
<name>A0ABP9PKX4_9BACT</name>
<feature type="transmembrane region" description="Helical" evidence="6">
    <location>
        <begin position="304"/>
        <end position="325"/>
    </location>
</feature>
<evidence type="ECO:0000256" key="2">
    <source>
        <dbReference type="ARBA" id="ARBA00022475"/>
    </source>
</evidence>
<dbReference type="RefSeq" id="WP_345738377.1">
    <property type="nucleotide sequence ID" value="NZ_BAABIA010000010.1"/>
</dbReference>
<dbReference type="PANTHER" id="PTHR30250">
    <property type="entry name" value="PST FAMILY PREDICTED COLANIC ACID TRANSPORTER"/>
    <property type="match status" value="1"/>
</dbReference>
<evidence type="ECO:0000256" key="1">
    <source>
        <dbReference type="ARBA" id="ARBA00004651"/>
    </source>
</evidence>
<sequence>MFRGSGINVLDLILKVAITLVITPAMVKSLKVEGYGLWVLVTSISGYGALLEMGITFSASRFLGMAVGVGNVDQQGLIFTTVRQYFRYISGLLLILTPIIVLVSGLTVSGARHDDFQLALLLVCLMLVLRFRFRIPVVFLRANGRYDLIAQASIIRSLLQAGFLIWLLAHNPSIVGVALVQILMEGVELFLLYRFAAPLVPTHVPAAETTEVKDLRQNMLRYARSISILMIGESLRGNLNPVVVDRVSGLSAVPLYSIGMRLITIIQDMVGAIFGGPVMSVFSQLHGAGDDVRLREMFLRCSRWAASFSMFAVIGACWLASPFFHRWVGPDLWGATDVLHIVAAPHLLYFAQYPAHNLLYTLDKNHWLSWMSIIGGAFSAILSVVLGSFWGLQGVVTAIAVEMLLSRLIVLPIMVAKVIHISPFEYLFKHLFLSFLRTCGPPLLGIWLFNGMVRPEYPSLFLAGSGYTAVCALLLPVLMLSQQEHHDVWTKIRKKLSRASS</sequence>
<comment type="caution">
    <text evidence="7">The sequence shown here is derived from an EMBL/GenBank/DDBJ whole genome shotgun (WGS) entry which is preliminary data.</text>
</comment>
<evidence type="ECO:0000256" key="6">
    <source>
        <dbReference type="SAM" id="Phobius"/>
    </source>
</evidence>
<feature type="transmembrane region" description="Helical" evidence="6">
    <location>
        <begin position="367"/>
        <end position="390"/>
    </location>
</feature>
<feature type="transmembrane region" description="Helical" evidence="6">
    <location>
        <begin position="116"/>
        <end position="133"/>
    </location>
</feature>
<dbReference type="InterPro" id="IPR050833">
    <property type="entry name" value="Poly_Biosynth_Transport"/>
</dbReference>
<organism evidence="7 8">
    <name type="scientific">Prosthecobacter algae</name>
    <dbReference type="NCBI Taxonomy" id="1144682"/>
    <lineage>
        <taxon>Bacteria</taxon>
        <taxon>Pseudomonadati</taxon>
        <taxon>Verrucomicrobiota</taxon>
        <taxon>Verrucomicrobiia</taxon>
        <taxon>Verrucomicrobiales</taxon>
        <taxon>Verrucomicrobiaceae</taxon>
        <taxon>Prosthecobacter</taxon>
    </lineage>
</organism>
<feature type="transmembrane region" description="Helical" evidence="6">
    <location>
        <begin position="461"/>
        <end position="481"/>
    </location>
</feature>
<feature type="transmembrane region" description="Helical" evidence="6">
    <location>
        <begin position="35"/>
        <end position="55"/>
    </location>
</feature>
<evidence type="ECO:0000256" key="3">
    <source>
        <dbReference type="ARBA" id="ARBA00022692"/>
    </source>
</evidence>
<gene>
    <name evidence="7" type="ORF">GCM10023213_42000</name>
</gene>
<feature type="transmembrane region" description="Helical" evidence="6">
    <location>
        <begin position="85"/>
        <end position="104"/>
    </location>
</feature>
<dbReference type="Proteomes" id="UP001499852">
    <property type="component" value="Unassembled WGS sequence"/>
</dbReference>
<feature type="transmembrane region" description="Helical" evidence="6">
    <location>
        <begin position="12"/>
        <end position="29"/>
    </location>
</feature>